<evidence type="ECO:0000259" key="6">
    <source>
        <dbReference type="Pfam" id="PF06803"/>
    </source>
</evidence>
<keyword evidence="2 5" id="KW-0812">Transmembrane</keyword>
<evidence type="ECO:0000256" key="3">
    <source>
        <dbReference type="ARBA" id="ARBA00022989"/>
    </source>
</evidence>
<evidence type="ECO:0000313" key="7">
    <source>
        <dbReference type="EMBL" id="RAM61253.1"/>
    </source>
</evidence>
<sequence length="129" mass="14735">MRQFITRLHAAAKRLKRDIVTLMFIAKDSSAPWMPKLLAMVIAAYALSPIDLIPDFIPVLGYLDDLIIVPLGIWICLRLTPTSTVERNRRLAEAWLEEKNQKPRSYVGLGIILLIWSALLWYLFAVITS</sequence>
<evidence type="ECO:0000256" key="4">
    <source>
        <dbReference type="ARBA" id="ARBA00023136"/>
    </source>
</evidence>
<evidence type="ECO:0000313" key="8">
    <source>
        <dbReference type="Proteomes" id="UP000248631"/>
    </source>
</evidence>
<keyword evidence="8" id="KW-1185">Reference proteome</keyword>
<proteinExistence type="predicted"/>
<feature type="transmembrane region" description="Helical" evidence="5">
    <location>
        <begin position="106"/>
        <end position="127"/>
    </location>
</feature>
<keyword evidence="4 5" id="KW-0472">Membrane</keyword>
<evidence type="ECO:0000256" key="1">
    <source>
        <dbReference type="ARBA" id="ARBA00004127"/>
    </source>
</evidence>
<evidence type="ECO:0000256" key="2">
    <source>
        <dbReference type="ARBA" id="ARBA00022692"/>
    </source>
</evidence>
<comment type="caution">
    <text evidence="7">The sequence shown here is derived from an EMBL/GenBank/DDBJ whole genome shotgun (WGS) entry which is preliminary data.</text>
</comment>
<gene>
    <name evidence="7" type="ORF">RB24_26095</name>
</gene>
<dbReference type="InterPro" id="IPR010652">
    <property type="entry name" value="DUF1232"/>
</dbReference>
<keyword evidence="3 5" id="KW-1133">Transmembrane helix</keyword>
<comment type="subcellular location">
    <subcellularLocation>
        <location evidence="1">Endomembrane system</location>
        <topology evidence="1">Multi-pass membrane protein</topology>
    </subcellularLocation>
</comment>
<dbReference type="Pfam" id="PF06803">
    <property type="entry name" value="DUF1232"/>
    <property type="match status" value="1"/>
</dbReference>
<evidence type="ECO:0000256" key="5">
    <source>
        <dbReference type="SAM" id="Phobius"/>
    </source>
</evidence>
<feature type="domain" description="DUF1232" evidence="6">
    <location>
        <begin position="36"/>
        <end position="71"/>
    </location>
</feature>
<reference evidence="7 8" key="1">
    <citation type="submission" date="2014-12" db="EMBL/GenBank/DDBJ databases">
        <title>Complete genome sequence of Herbaspirillum rubrisubalbicans Os38.</title>
        <authorList>
            <person name="Chen M."/>
            <person name="An Q."/>
        </authorList>
    </citation>
    <scope>NUCLEOTIDE SEQUENCE [LARGE SCALE GENOMIC DNA]</scope>
    <source>
        <strain evidence="7 8">Os38</strain>
    </source>
</reference>
<organism evidence="7 8">
    <name type="scientific">Herbaspirillum rubrisubalbicans</name>
    <dbReference type="NCBI Taxonomy" id="80842"/>
    <lineage>
        <taxon>Bacteria</taxon>
        <taxon>Pseudomonadati</taxon>
        <taxon>Pseudomonadota</taxon>
        <taxon>Betaproteobacteria</taxon>
        <taxon>Burkholderiales</taxon>
        <taxon>Oxalobacteraceae</taxon>
        <taxon>Herbaspirillum</taxon>
    </lineage>
</organism>
<accession>A0ABX9BU94</accession>
<dbReference type="EMBL" id="JUGD01000047">
    <property type="protein sequence ID" value="RAM61253.1"/>
    <property type="molecule type" value="Genomic_DNA"/>
</dbReference>
<protein>
    <submittedName>
        <fullName evidence="7">Membrane protein</fullName>
    </submittedName>
</protein>
<dbReference type="Proteomes" id="UP000248631">
    <property type="component" value="Unassembled WGS sequence"/>
</dbReference>
<name>A0ABX9BU94_9BURK</name>